<protein>
    <submittedName>
        <fullName evidence="1">Uncharacterized protein</fullName>
    </submittedName>
</protein>
<organism evidence="1">
    <name type="scientific">Anguilla anguilla</name>
    <name type="common">European freshwater eel</name>
    <name type="synonym">Muraena anguilla</name>
    <dbReference type="NCBI Taxonomy" id="7936"/>
    <lineage>
        <taxon>Eukaryota</taxon>
        <taxon>Metazoa</taxon>
        <taxon>Chordata</taxon>
        <taxon>Craniata</taxon>
        <taxon>Vertebrata</taxon>
        <taxon>Euteleostomi</taxon>
        <taxon>Actinopterygii</taxon>
        <taxon>Neopterygii</taxon>
        <taxon>Teleostei</taxon>
        <taxon>Anguilliformes</taxon>
        <taxon>Anguillidae</taxon>
        <taxon>Anguilla</taxon>
    </lineage>
</organism>
<sequence>MNCLWTASQPNKLVTEMRKGWGDHAKYFICLIIIPTSAFLH</sequence>
<dbReference type="AlphaFoldDB" id="A0A0E9UBH1"/>
<evidence type="ECO:0000313" key="1">
    <source>
        <dbReference type="EMBL" id="JAH63196.1"/>
    </source>
</evidence>
<accession>A0A0E9UBH1</accession>
<dbReference type="EMBL" id="GBXM01045381">
    <property type="protein sequence ID" value="JAH63196.1"/>
    <property type="molecule type" value="Transcribed_RNA"/>
</dbReference>
<proteinExistence type="predicted"/>
<reference evidence="1" key="1">
    <citation type="submission" date="2014-11" db="EMBL/GenBank/DDBJ databases">
        <authorList>
            <person name="Amaro Gonzalez C."/>
        </authorList>
    </citation>
    <scope>NUCLEOTIDE SEQUENCE</scope>
</reference>
<name>A0A0E9UBH1_ANGAN</name>
<reference evidence="1" key="2">
    <citation type="journal article" date="2015" name="Fish Shellfish Immunol.">
        <title>Early steps in the European eel (Anguilla anguilla)-Vibrio vulnificus interaction in the gills: Role of the RtxA13 toxin.</title>
        <authorList>
            <person name="Callol A."/>
            <person name="Pajuelo D."/>
            <person name="Ebbesson L."/>
            <person name="Teles M."/>
            <person name="MacKenzie S."/>
            <person name="Amaro C."/>
        </authorList>
    </citation>
    <scope>NUCLEOTIDE SEQUENCE</scope>
</reference>